<protein>
    <submittedName>
        <fullName evidence="7">Arylsulfatase</fullName>
    </submittedName>
</protein>
<feature type="signal peptide" evidence="5">
    <location>
        <begin position="1"/>
        <end position="28"/>
    </location>
</feature>
<proteinExistence type="inferred from homology"/>
<dbReference type="InterPro" id="IPR000917">
    <property type="entry name" value="Sulfatase_N"/>
</dbReference>
<feature type="domain" description="Sulfatase N-terminal" evidence="6">
    <location>
        <begin position="72"/>
        <end position="486"/>
    </location>
</feature>
<evidence type="ECO:0000259" key="6">
    <source>
        <dbReference type="Pfam" id="PF00884"/>
    </source>
</evidence>
<evidence type="ECO:0000256" key="1">
    <source>
        <dbReference type="ARBA" id="ARBA00008779"/>
    </source>
</evidence>
<dbReference type="PANTHER" id="PTHR42693">
    <property type="entry name" value="ARYLSULFATASE FAMILY MEMBER"/>
    <property type="match status" value="1"/>
</dbReference>
<dbReference type="GO" id="GO:0046872">
    <property type="term" value="F:metal ion binding"/>
    <property type="evidence" value="ECO:0007669"/>
    <property type="project" value="UniProtKB-KW"/>
</dbReference>
<evidence type="ECO:0000313" key="7">
    <source>
        <dbReference type="EMBL" id="RXV64578.1"/>
    </source>
</evidence>
<keyword evidence="2" id="KW-0479">Metal-binding</keyword>
<gene>
    <name evidence="7" type="ORF">D1006_39335</name>
</gene>
<evidence type="ECO:0000256" key="4">
    <source>
        <dbReference type="ARBA" id="ARBA00022837"/>
    </source>
</evidence>
<dbReference type="CDD" id="cd16025">
    <property type="entry name" value="PAS_like"/>
    <property type="match status" value="1"/>
</dbReference>
<dbReference type="InterPro" id="IPR050738">
    <property type="entry name" value="Sulfatase"/>
</dbReference>
<comment type="similarity">
    <text evidence="1">Belongs to the sulfatase family.</text>
</comment>
<keyword evidence="4" id="KW-0106">Calcium</keyword>
<name>A0A4Q2A647_9BURK</name>
<dbReference type="Gene3D" id="3.40.720.10">
    <property type="entry name" value="Alkaline Phosphatase, subunit A"/>
    <property type="match status" value="1"/>
</dbReference>
<dbReference type="InterPro" id="IPR017850">
    <property type="entry name" value="Alkaline_phosphatase_core_sf"/>
</dbReference>
<reference evidence="7 8" key="1">
    <citation type="submission" date="2018-08" db="EMBL/GenBank/DDBJ databases">
        <title>Mountain-cultivated ginseng endophyte, Burkholderia stabilis and its activity against ginseng root rot disease.</title>
        <authorList>
            <person name="Tapan Kumar M."/>
            <person name="Bae H."/>
            <person name="Shanmugam G."/>
            <person name="Jeon J."/>
        </authorList>
    </citation>
    <scope>NUCLEOTIDE SEQUENCE [LARGE SCALE GENOMIC DNA]</scope>
    <source>
        <strain evidence="7 8">EB159</strain>
    </source>
</reference>
<dbReference type="OrthoDB" id="9766107at2"/>
<dbReference type="PANTHER" id="PTHR42693:SF43">
    <property type="entry name" value="BLL2667 PROTEIN"/>
    <property type="match status" value="1"/>
</dbReference>
<feature type="chain" id="PRO_5020477762" evidence="5">
    <location>
        <begin position="29"/>
        <end position="789"/>
    </location>
</feature>
<comment type="caution">
    <text evidence="7">The sequence shown here is derived from an EMBL/GenBank/DDBJ whole genome shotgun (WGS) entry which is preliminary data.</text>
</comment>
<dbReference type="RefSeq" id="WP_129518512.1">
    <property type="nucleotide sequence ID" value="NZ_QWEX01000004.1"/>
</dbReference>
<keyword evidence="3" id="KW-0378">Hydrolase</keyword>
<accession>A0A4Q2A647</accession>
<evidence type="ECO:0000256" key="5">
    <source>
        <dbReference type="SAM" id="SignalP"/>
    </source>
</evidence>
<evidence type="ECO:0000256" key="2">
    <source>
        <dbReference type="ARBA" id="ARBA00022723"/>
    </source>
</evidence>
<dbReference type="Pfam" id="PF00884">
    <property type="entry name" value="Sulfatase"/>
    <property type="match status" value="1"/>
</dbReference>
<evidence type="ECO:0000313" key="8">
    <source>
        <dbReference type="Proteomes" id="UP000289650"/>
    </source>
</evidence>
<dbReference type="Gene3D" id="3.30.1120.10">
    <property type="match status" value="1"/>
</dbReference>
<dbReference type="SUPFAM" id="SSF53649">
    <property type="entry name" value="Alkaline phosphatase-like"/>
    <property type="match status" value="1"/>
</dbReference>
<dbReference type="GO" id="GO:0016787">
    <property type="term" value="F:hydrolase activity"/>
    <property type="evidence" value="ECO:0007669"/>
    <property type="project" value="UniProtKB-KW"/>
</dbReference>
<dbReference type="AlphaFoldDB" id="A0A4Q2A647"/>
<sequence length="789" mass="85963">MKVTKLLRASLLAFAACTAAGLYSAVQAADSPPRDGSVLPIPAAAFKGKVGITYQSSTPDFPAAVKAPAGAPNVLLILLDDVGFGAVSAFGGLVDTPELDKLAERGLRYNRFHVTALCSPTRAALLTGRNHHAVGNGIITELANGYDGYHSLWGPESASIAEVLGFNGYSTAAFGKWHNTPDWETSPVGPFTRWPTGKGFDYFFGFQGGEVSQYEPQLFENTSAVEPSKTPEQGYHLTEDLADRAIGWLRTQSSLAPEKPRFVYFAPGATHAPHHAPKEWIEKFKGKFDKGWDAYREETFARQKKLGVIPANAKLTPRPAELPAWDSFDADAKRLFARQMEVYAGFLAHTDHEVGRLIQAAREVPGGENTMVIYITGDNGGSAEGGMVGTSNNMATQNGIPDSVKAQLLVLDELGGPKHENHFAVPWAWAINTPFQWTKQAASHLGGIRNGTVIAWPGRIMDEGAVRTQYSHVVDIAPTIYEAAGIRMPMVVQGAKQTPLAGMSLLYSLSDGNAESRRTTQYYEIFSNRSIYKDGWMASARHGVPWEIVKRGKTDIMADRWELYHLDQDYSQAVDFADSYPGKLEELQAAFDAEAKANHVYPLDDRAMERLLDPMRPSLVRDRSRFSYYPGTVRIPEGSAPNLKMRSHRISTEIAIPVTGAEGVIVAQGGSAGGFTLYVKDGYLTYENNFFGKKSDVLRAASKLSSGTVRVAFEYTQNSKDWAGGGTGKLFIDGRQVAEGDFTHVVPGRFSATETFDVGADMGSAVSTAYHAPFRFTGQMGKLDVEILD</sequence>
<dbReference type="Proteomes" id="UP000289650">
    <property type="component" value="Unassembled WGS sequence"/>
</dbReference>
<dbReference type="InterPro" id="IPR024607">
    <property type="entry name" value="Sulfatase_CS"/>
</dbReference>
<dbReference type="PROSITE" id="PS00523">
    <property type="entry name" value="SULFATASE_1"/>
    <property type="match status" value="1"/>
</dbReference>
<dbReference type="EMBL" id="QWEX01000004">
    <property type="protein sequence ID" value="RXV64578.1"/>
    <property type="molecule type" value="Genomic_DNA"/>
</dbReference>
<evidence type="ECO:0000256" key="3">
    <source>
        <dbReference type="ARBA" id="ARBA00022801"/>
    </source>
</evidence>
<organism evidence="7 8">
    <name type="scientific">Burkholderia stabilis</name>
    <dbReference type="NCBI Taxonomy" id="95485"/>
    <lineage>
        <taxon>Bacteria</taxon>
        <taxon>Pseudomonadati</taxon>
        <taxon>Pseudomonadota</taxon>
        <taxon>Betaproteobacteria</taxon>
        <taxon>Burkholderiales</taxon>
        <taxon>Burkholderiaceae</taxon>
        <taxon>Burkholderia</taxon>
        <taxon>Burkholderia cepacia complex</taxon>
    </lineage>
</organism>
<keyword evidence="5" id="KW-0732">Signal</keyword>